<dbReference type="GO" id="GO:0005737">
    <property type="term" value="C:cytoplasm"/>
    <property type="evidence" value="ECO:0000318"/>
    <property type="project" value="GO_Central"/>
</dbReference>
<dbReference type="InterPro" id="IPR029035">
    <property type="entry name" value="DHS-like_NAD/FAD-binding_dom"/>
</dbReference>
<dbReference type="PANTHER" id="PTHR11703:SF0">
    <property type="entry name" value="DEOXYHYPUSINE SYNTHASE"/>
    <property type="match status" value="1"/>
</dbReference>
<organism evidence="4 5">
    <name type="scientific">Spinacia oleracea</name>
    <name type="common">Spinach</name>
    <dbReference type="NCBI Taxonomy" id="3562"/>
    <lineage>
        <taxon>Eukaryota</taxon>
        <taxon>Viridiplantae</taxon>
        <taxon>Streptophyta</taxon>
        <taxon>Embryophyta</taxon>
        <taxon>Tracheophyta</taxon>
        <taxon>Spermatophyta</taxon>
        <taxon>Magnoliopsida</taxon>
        <taxon>eudicotyledons</taxon>
        <taxon>Gunneridae</taxon>
        <taxon>Pentapetalae</taxon>
        <taxon>Caryophyllales</taxon>
        <taxon>Chenopodiaceae</taxon>
        <taxon>Chenopodioideae</taxon>
        <taxon>Anserineae</taxon>
        <taxon>Spinacia</taxon>
    </lineage>
</organism>
<evidence type="ECO:0000256" key="2">
    <source>
        <dbReference type="ARBA" id="ARBA00009892"/>
    </source>
</evidence>
<dbReference type="GeneID" id="110798019"/>
<keyword evidence="3" id="KW-0520">NAD</keyword>
<gene>
    <name evidence="5" type="primary">LOC110798019</name>
</gene>
<dbReference type="Pfam" id="PF01916">
    <property type="entry name" value="DS"/>
    <property type="match status" value="1"/>
</dbReference>
<dbReference type="Gene3D" id="3.40.910.10">
    <property type="entry name" value="Deoxyhypusine synthase"/>
    <property type="match status" value="1"/>
</dbReference>
<dbReference type="AlphaFoldDB" id="A0A9R0K630"/>
<dbReference type="KEGG" id="soe:110798019"/>
<name>A0A9R0K630_SPIOL</name>
<evidence type="ECO:0000313" key="4">
    <source>
        <dbReference type="Proteomes" id="UP000813463"/>
    </source>
</evidence>
<protein>
    <submittedName>
        <fullName evidence="5">Deoxyhypusine synthase-like</fullName>
    </submittedName>
</protein>
<evidence type="ECO:0000313" key="5">
    <source>
        <dbReference type="RefSeq" id="XP_021858840.2"/>
    </source>
</evidence>
<dbReference type="SUPFAM" id="SSF52467">
    <property type="entry name" value="DHS-like NAD/FAD-binding domain"/>
    <property type="match status" value="1"/>
</dbReference>
<reference evidence="5" key="2">
    <citation type="submission" date="2025-08" db="UniProtKB">
        <authorList>
            <consortium name="RefSeq"/>
        </authorList>
    </citation>
    <scope>IDENTIFICATION</scope>
    <source>
        <tissue evidence="5">Leaf</tissue>
    </source>
</reference>
<keyword evidence="4" id="KW-1185">Reference proteome</keyword>
<dbReference type="GO" id="GO:0034038">
    <property type="term" value="F:deoxyhypusine synthase activity"/>
    <property type="evidence" value="ECO:0000318"/>
    <property type="project" value="GO_Central"/>
</dbReference>
<comment type="similarity">
    <text evidence="2">Belongs to the deoxyhypusine synthase family.</text>
</comment>
<proteinExistence type="inferred from homology"/>
<evidence type="ECO:0000256" key="1">
    <source>
        <dbReference type="ARBA" id="ARBA00001911"/>
    </source>
</evidence>
<dbReference type="GO" id="GO:0008216">
    <property type="term" value="P:spermidine metabolic process"/>
    <property type="evidence" value="ECO:0000318"/>
    <property type="project" value="GO_Central"/>
</dbReference>
<evidence type="ECO:0000256" key="3">
    <source>
        <dbReference type="ARBA" id="ARBA00023027"/>
    </source>
</evidence>
<dbReference type="RefSeq" id="XP_021858840.2">
    <property type="nucleotide sequence ID" value="XM_022003148.2"/>
</dbReference>
<sequence length="165" mass="18827">MGDDNILPSVRSVVFKESETLEGKCIKIEGYDFNQGVNYPQIFKSLVSTSFQASNLGEAIDAVNEMVFRGSKLDWRLANEIAAEDCREEERNHVFRESVRCKIFLDFTSNLISSSFRDNVRYLVHHMVDVVVTTTGGVEEDLIKCLPPTFKGDFPYLELNYARKD</sequence>
<reference evidence="4" key="1">
    <citation type="journal article" date="2021" name="Nat. Commun.">
        <title>Genomic analyses provide insights into spinach domestication and the genetic basis of agronomic traits.</title>
        <authorList>
            <person name="Cai X."/>
            <person name="Sun X."/>
            <person name="Xu C."/>
            <person name="Sun H."/>
            <person name="Wang X."/>
            <person name="Ge C."/>
            <person name="Zhang Z."/>
            <person name="Wang Q."/>
            <person name="Fei Z."/>
            <person name="Jiao C."/>
            <person name="Wang Q."/>
        </authorList>
    </citation>
    <scope>NUCLEOTIDE SEQUENCE [LARGE SCALE GENOMIC DNA]</scope>
    <source>
        <strain evidence="4">cv. Varoflay</strain>
    </source>
</reference>
<dbReference type="PANTHER" id="PTHR11703">
    <property type="entry name" value="DEOXYHYPUSINE SYNTHASE"/>
    <property type="match status" value="1"/>
</dbReference>
<accession>A0A9R0K630</accession>
<dbReference type="InterPro" id="IPR036982">
    <property type="entry name" value="Deoxyhypusine_synthase_sf"/>
</dbReference>
<comment type="cofactor">
    <cofactor evidence="1">
        <name>NAD(+)</name>
        <dbReference type="ChEBI" id="CHEBI:57540"/>
    </cofactor>
</comment>
<dbReference type="InterPro" id="IPR002773">
    <property type="entry name" value="Deoxyhypusine_synthase"/>
</dbReference>
<dbReference type="Proteomes" id="UP000813463">
    <property type="component" value="Chromosome 6"/>
</dbReference>